<feature type="binding site" evidence="6">
    <location>
        <position position="51"/>
    </location>
    <ligand>
        <name>substrate</name>
    </ligand>
</feature>
<dbReference type="Proteomes" id="UP000295680">
    <property type="component" value="Unassembled WGS sequence"/>
</dbReference>
<feature type="site" description="Transition state stabilizer" evidence="6">
    <location>
        <position position="140"/>
    </location>
</feature>
<dbReference type="HAMAP" id="MF_00020">
    <property type="entry name" value="Acetate_kinase"/>
    <property type="match status" value="1"/>
</dbReference>
<dbReference type="InterPro" id="IPR023865">
    <property type="entry name" value="Aliphatic_acid_kinase_CS"/>
</dbReference>
<comment type="function">
    <text evidence="6">Catalyzes the formation of acetyl phosphate from acetate and ATP. Can also catalyze the reverse reaction.</text>
</comment>
<gene>
    <name evidence="6" type="primary">ackA</name>
    <name evidence="8" type="ORF">EV192_120106</name>
</gene>
<dbReference type="EMBL" id="SLWS01000020">
    <property type="protein sequence ID" value="TCO45920.1"/>
    <property type="molecule type" value="Genomic_DNA"/>
</dbReference>
<evidence type="ECO:0000256" key="2">
    <source>
        <dbReference type="ARBA" id="ARBA00022679"/>
    </source>
</evidence>
<evidence type="ECO:0000256" key="5">
    <source>
        <dbReference type="ARBA" id="ARBA00022840"/>
    </source>
</evidence>
<dbReference type="InterPro" id="IPR000890">
    <property type="entry name" value="Aliphatic_acid_kin_short-chain"/>
</dbReference>
<comment type="caution">
    <text evidence="8">The sequence shown here is derived from an EMBL/GenBank/DDBJ whole genome shotgun (WGS) entry which is preliminary data.</text>
</comment>
<dbReference type="InterPro" id="IPR043129">
    <property type="entry name" value="ATPase_NBD"/>
</dbReference>
<dbReference type="PRINTS" id="PR00471">
    <property type="entry name" value="ACETATEKNASE"/>
</dbReference>
<dbReference type="OrthoDB" id="9802453at2"/>
<comment type="subunit">
    <text evidence="6">Homodimer.</text>
</comment>
<protein>
    <recommendedName>
        <fullName evidence="6">Acetate kinase</fullName>
        <ecNumber evidence="6">2.7.2.1</ecNumber>
    </recommendedName>
    <alternativeName>
        <fullName evidence="6">Acetokinase</fullName>
    </alternativeName>
</protein>
<comment type="similarity">
    <text evidence="1 6 7">Belongs to the acetokinase family.</text>
</comment>
<dbReference type="InterPro" id="IPR004372">
    <property type="entry name" value="Ac/propionate_kinase"/>
</dbReference>
<dbReference type="PROSITE" id="PS01076">
    <property type="entry name" value="ACETATE_KINASE_2"/>
    <property type="match status" value="1"/>
</dbReference>
<sequence>MRVLVVNAGSSSLKLRLLEDDDTMARWADVGPGGLAEALCGWPAPDAIGHRVVHGGTQFTGPARLDSSVRARLIALADLAPLHQTKSLAAIDTVAALLPGVPAVACFDTAFHATMPAAAATYAVPREWRDRHAVRRYGFHGLSHAYCARRVAQLLHRRPEDFRLVTCHLGAGASLAAVLGGRSVDTTMGFTPLDGLVMATRSGTVDPGLVLWLQEHEHLTPQEVANALEHRSGLTALAGTGDMREVEAMAAGGVPAAILALDVYTHRLVAGIAAMAAATGGMDALVFTGGVGEYSSGVRSRATSMLGFLGVTVDHHRNAGNEEEITAAGSAVRTFVVTAREDMQIAKETRQVLAKATGRAR</sequence>
<organism evidence="8 9">
    <name type="scientific">Actinocrispum wychmicini</name>
    <dbReference type="NCBI Taxonomy" id="1213861"/>
    <lineage>
        <taxon>Bacteria</taxon>
        <taxon>Bacillati</taxon>
        <taxon>Actinomycetota</taxon>
        <taxon>Actinomycetes</taxon>
        <taxon>Pseudonocardiales</taxon>
        <taxon>Pseudonocardiaceae</taxon>
        <taxon>Actinocrispum</taxon>
    </lineage>
</organism>
<evidence type="ECO:0000256" key="4">
    <source>
        <dbReference type="ARBA" id="ARBA00022777"/>
    </source>
</evidence>
<keyword evidence="9" id="KW-1185">Reference proteome</keyword>
<evidence type="ECO:0000256" key="3">
    <source>
        <dbReference type="ARBA" id="ARBA00022741"/>
    </source>
</evidence>
<keyword evidence="2 6" id="KW-0808">Transferase</keyword>
<dbReference type="RefSeq" id="WP_132126106.1">
    <property type="nucleotide sequence ID" value="NZ_SLWS01000020.1"/>
</dbReference>
<feature type="binding site" evidence="6">
    <location>
        <begin position="168"/>
        <end position="172"/>
    </location>
    <ligand>
        <name>ATP</name>
        <dbReference type="ChEBI" id="CHEBI:30616"/>
    </ligand>
</feature>
<feature type="binding site" evidence="6">
    <location>
        <position position="341"/>
    </location>
    <ligand>
        <name>Mg(2+)</name>
        <dbReference type="ChEBI" id="CHEBI:18420"/>
    </ligand>
</feature>
<keyword evidence="6" id="KW-0460">Magnesium</keyword>
<comment type="caution">
    <text evidence="6">Lacks conserved residue(s) required for the propagation of feature annotation.</text>
</comment>
<feature type="binding site" evidence="6">
    <location>
        <begin position="242"/>
        <end position="244"/>
    </location>
    <ligand>
        <name>ATP</name>
        <dbReference type="ChEBI" id="CHEBI:30616"/>
    </ligand>
</feature>
<dbReference type="Gene3D" id="3.30.420.40">
    <property type="match status" value="2"/>
</dbReference>
<reference evidence="8 9" key="1">
    <citation type="submission" date="2019-03" db="EMBL/GenBank/DDBJ databases">
        <title>Genomic Encyclopedia of Type Strains, Phase IV (KMG-IV): sequencing the most valuable type-strain genomes for metagenomic binning, comparative biology and taxonomic classification.</title>
        <authorList>
            <person name="Goeker M."/>
        </authorList>
    </citation>
    <scope>NUCLEOTIDE SEQUENCE [LARGE SCALE GENOMIC DNA]</scope>
    <source>
        <strain evidence="8 9">DSM 45934</strain>
    </source>
</reference>
<dbReference type="GO" id="GO:0000287">
    <property type="term" value="F:magnesium ion binding"/>
    <property type="evidence" value="ECO:0007669"/>
    <property type="project" value="UniProtKB-UniRule"/>
</dbReference>
<evidence type="ECO:0000256" key="7">
    <source>
        <dbReference type="RuleBase" id="RU003835"/>
    </source>
</evidence>
<dbReference type="PIRSF" id="PIRSF000722">
    <property type="entry name" value="Acetate_prop_kin"/>
    <property type="match status" value="1"/>
</dbReference>
<keyword evidence="3 6" id="KW-0547">Nucleotide-binding</keyword>
<evidence type="ECO:0000256" key="1">
    <source>
        <dbReference type="ARBA" id="ARBA00008748"/>
    </source>
</evidence>
<dbReference type="NCBIfam" id="TIGR00016">
    <property type="entry name" value="ackA"/>
    <property type="match status" value="1"/>
</dbReference>
<dbReference type="Pfam" id="PF00871">
    <property type="entry name" value="Acetate_kinase"/>
    <property type="match status" value="1"/>
</dbReference>
<feature type="binding site" evidence="6">
    <location>
        <position position="14"/>
    </location>
    <ligand>
        <name>ATP</name>
        <dbReference type="ChEBI" id="CHEBI:30616"/>
    </ligand>
</feature>
<dbReference type="PANTHER" id="PTHR21060">
    <property type="entry name" value="ACETATE KINASE"/>
    <property type="match status" value="1"/>
</dbReference>
<comment type="cofactor">
    <cofactor evidence="6">
        <name>Mg(2+)</name>
        <dbReference type="ChEBI" id="CHEBI:18420"/>
    </cofactor>
    <cofactor evidence="6">
        <name>Mn(2+)</name>
        <dbReference type="ChEBI" id="CHEBI:29035"/>
    </cofactor>
    <text evidence="6">Mg(2+). Can also accept Mn(2+).</text>
</comment>
<feature type="active site" description="Proton donor/acceptor" evidence="6">
    <location>
        <position position="108"/>
    </location>
</feature>
<dbReference type="GO" id="GO:0006085">
    <property type="term" value="P:acetyl-CoA biosynthetic process"/>
    <property type="evidence" value="ECO:0007669"/>
    <property type="project" value="UniProtKB-UniRule"/>
</dbReference>
<dbReference type="SUPFAM" id="SSF53067">
    <property type="entry name" value="Actin-like ATPase domain"/>
    <property type="match status" value="2"/>
</dbReference>
<comment type="pathway">
    <text evidence="6">Metabolic intermediate biosynthesis; acetyl-CoA biosynthesis; acetyl-CoA from acetate: step 1/2.</text>
</comment>
<feature type="binding site" evidence="6">
    <location>
        <position position="7"/>
    </location>
    <ligand>
        <name>Mg(2+)</name>
        <dbReference type="ChEBI" id="CHEBI:18420"/>
    </ligand>
</feature>
<keyword evidence="6" id="KW-0479">Metal-binding</keyword>
<accession>A0A4V6NNJ4</accession>
<keyword evidence="5 6" id="KW-0067">ATP-binding</keyword>
<evidence type="ECO:0000313" key="9">
    <source>
        <dbReference type="Proteomes" id="UP000295680"/>
    </source>
</evidence>
<evidence type="ECO:0000256" key="6">
    <source>
        <dbReference type="HAMAP-Rule" id="MF_00020"/>
    </source>
</evidence>
<comment type="subcellular location">
    <subcellularLocation>
        <location evidence="6">Cytoplasm</location>
    </subcellularLocation>
</comment>
<dbReference type="UniPathway" id="UPA00340">
    <property type="reaction ID" value="UER00458"/>
</dbReference>
<keyword evidence="6" id="KW-0963">Cytoplasm</keyword>
<comment type="catalytic activity">
    <reaction evidence="6">
        <text>acetate + ATP = acetyl phosphate + ADP</text>
        <dbReference type="Rhea" id="RHEA:11352"/>
        <dbReference type="ChEBI" id="CHEBI:22191"/>
        <dbReference type="ChEBI" id="CHEBI:30089"/>
        <dbReference type="ChEBI" id="CHEBI:30616"/>
        <dbReference type="ChEBI" id="CHEBI:456216"/>
        <dbReference type="EC" id="2.7.2.1"/>
    </reaction>
</comment>
<dbReference type="GO" id="GO:0005524">
    <property type="term" value="F:ATP binding"/>
    <property type="evidence" value="ECO:0007669"/>
    <property type="project" value="UniProtKB-KW"/>
</dbReference>
<dbReference type="GO" id="GO:0008776">
    <property type="term" value="F:acetate kinase activity"/>
    <property type="evidence" value="ECO:0007669"/>
    <property type="project" value="UniProtKB-UniRule"/>
</dbReference>
<name>A0A4V6NNJ4_9PSEU</name>
<dbReference type="GO" id="GO:0006083">
    <property type="term" value="P:acetate metabolic process"/>
    <property type="evidence" value="ECO:0007669"/>
    <property type="project" value="TreeGrafter"/>
</dbReference>
<feature type="site" description="Transition state stabilizer" evidence="6">
    <location>
        <position position="201"/>
    </location>
</feature>
<dbReference type="PROSITE" id="PS01075">
    <property type="entry name" value="ACETATE_KINASE_1"/>
    <property type="match status" value="1"/>
</dbReference>
<dbReference type="PANTHER" id="PTHR21060:SF15">
    <property type="entry name" value="ACETATE KINASE-RELATED"/>
    <property type="match status" value="1"/>
</dbReference>
<keyword evidence="4 6" id="KW-0418">Kinase</keyword>
<evidence type="ECO:0000313" key="8">
    <source>
        <dbReference type="EMBL" id="TCO45920.1"/>
    </source>
</evidence>
<dbReference type="AlphaFoldDB" id="A0A4V6NNJ4"/>
<proteinExistence type="inferred from homology"/>
<dbReference type="EC" id="2.7.2.1" evidence="6"/>
<dbReference type="GO" id="GO:0005737">
    <property type="term" value="C:cytoplasm"/>
    <property type="evidence" value="ECO:0007669"/>
    <property type="project" value="UniProtKB-SubCell"/>
</dbReference>